<dbReference type="AlphaFoldDB" id="A0A811KT30"/>
<keyword evidence="4" id="KW-1133">Transmembrane helix</keyword>
<organism evidence="6 7">
    <name type="scientific">Bursaphelenchus okinawaensis</name>
    <dbReference type="NCBI Taxonomy" id="465554"/>
    <lineage>
        <taxon>Eukaryota</taxon>
        <taxon>Metazoa</taxon>
        <taxon>Ecdysozoa</taxon>
        <taxon>Nematoda</taxon>
        <taxon>Chromadorea</taxon>
        <taxon>Rhabditida</taxon>
        <taxon>Tylenchina</taxon>
        <taxon>Tylenchomorpha</taxon>
        <taxon>Aphelenchoidea</taxon>
        <taxon>Aphelenchoididae</taxon>
        <taxon>Bursaphelenchus</taxon>
    </lineage>
</organism>
<comment type="caution">
    <text evidence="6">The sequence shown here is derived from an EMBL/GenBank/DDBJ whole genome shotgun (WGS) entry which is preliminary data.</text>
</comment>
<protein>
    <recommendedName>
        <fullName evidence="5">RING-type domain-containing protein</fullName>
    </recommendedName>
</protein>
<keyword evidence="7" id="KW-1185">Reference proteome</keyword>
<proteinExistence type="predicted"/>
<keyword evidence="2" id="KW-0862">Zinc</keyword>
<sequence length="353" mass="40609">MLSFKVSINDGGLFEKVFLVLHPFIQLLKLLKHFVVTSTPSVRLQLLYLLQFAISEFFALICLIVTMGFLLCVSVLFLPLFLGIVISIIWCYLSLESTIVSMQMVQKMSGRVYSGIMGTKVVKCFRNIFKITFKVNEESGDSERVNSAGALQNRNISCTICMEEVIINNPVRCQQCSQVVGCNDCVSLWFHSSNLSAHCPLCRDYVPCVTSAQTIDIFERRCSHFQIKRIQYNVKMLPKILLERKQQQIMQKIGRTYTTQNKVAKRKKPEMPKDWYMMPDLEESTRPAEESYEGTDCIICCRSLSSHIPAQCKFCKQIVGCESCIYICFKNDQRCPFCRHKWELLSNCVTYLM</sequence>
<dbReference type="OrthoDB" id="8062037at2759"/>
<evidence type="ECO:0000256" key="4">
    <source>
        <dbReference type="SAM" id="Phobius"/>
    </source>
</evidence>
<dbReference type="Gene3D" id="3.30.40.10">
    <property type="entry name" value="Zinc/RING finger domain, C3HC4 (zinc finger)"/>
    <property type="match status" value="1"/>
</dbReference>
<keyword evidence="4" id="KW-0472">Membrane</keyword>
<evidence type="ECO:0000259" key="5">
    <source>
        <dbReference type="PROSITE" id="PS50089"/>
    </source>
</evidence>
<keyword evidence="4" id="KW-0812">Transmembrane</keyword>
<dbReference type="Proteomes" id="UP000783686">
    <property type="component" value="Unassembled WGS sequence"/>
</dbReference>
<dbReference type="InterPro" id="IPR001841">
    <property type="entry name" value="Znf_RING"/>
</dbReference>
<dbReference type="EMBL" id="CAJFCW020000004">
    <property type="protein sequence ID" value="CAG9112216.1"/>
    <property type="molecule type" value="Genomic_DNA"/>
</dbReference>
<feature type="transmembrane region" description="Helical" evidence="4">
    <location>
        <begin position="76"/>
        <end position="95"/>
    </location>
</feature>
<evidence type="ECO:0000256" key="1">
    <source>
        <dbReference type="ARBA" id="ARBA00022771"/>
    </source>
</evidence>
<dbReference type="CDD" id="cd16448">
    <property type="entry name" value="RING-H2"/>
    <property type="match status" value="1"/>
</dbReference>
<dbReference type="Proteomes" id="UP000614601">
    <property type="component" value="Unassembled WGS sequence"/>
</dbReference>
<feature type="domain" description="RING-type" evidence="5">
    <location>
        <begin position="158"/>
        <end position="203"/>
    </location>
</feature>
<evidence type="ECO:0000313" key="7">
    <source>
        <dbReference type="Proteomes" id="UP000614601"/>
    </source>
</evidence>
<accession>A0A811KT30</accession>
<evidence type="ECO:0000256" key="2">
    <source>
        <dbReference type="ARBA" id="ARBA00022833"/>
    </source>
</evidence>
<gene>
    <name evidence="6" type="ORF">BOKJ2_LOCUS8176</name>
</gene>
<feature type="transmembrane region" description="Helical" evidence="4">
    <location>
        <begin position="46"/>
        <end position="70"/>
    </location>
</feature>
<reference evidence="6" key="1">
    <citation type="submission" date="2020-09" db="EMBL/GenBank/DDBJ databases">
        <authorList>
            <person name="Kikuchi T."/>
        </authorList>
    </citation>
    <scope>NUCLEOTIDE SEQUENCE</scope>
    <source>
        <strain evidence="6">SH1</strain>
    </source>
</reference>
<dbReference type="PANTHER" id="PTHR21578:SF9">
    <property type="entry name" value="RING-TYPE DOMAIN-CONTAINING PROTEIN"/>
    <property type="match status" value="1"/>
</dbReference>
<dbReference type="InterPro" id="IPR013083">
    <property type="entry name" value="Znf_RING/FYVE/PHD"/>
</dbReference>
<evidence type="ECO:0000256" key="3">
    <source>
        <dbReference type="PROSITE-ProRule" id="PRU00175"/>
    </source>
</evidence>
<dbReference type="SUPFAM" id="SSF57850">
    <property type="entry name" value="RING/U-box"/>
    <property type="match status" value="1"/>
</dbReference>
<dbReference type="PROSITE" id="PS50089">
    <property type="entry name" value="ZF_RING_2"/>
    <property type="match status" value="1"/>
</dbReference>
<dbReference type="GO" id="GO:0008270">
    <property type="term" value="F:zinc ion binding"/>
    <property type="evidence" value="ECO:0007669"/>
    <property type="project" value="UniProtKB-KW"/>
</dbReference>
<keyword evidence="1 3" id="KW-0479">Metal-binding</keyword>
<evidence type="ECO:0000313" key="6">
    <source>
        <dbReference type="EMBL" id="CAD5218966.1"/>
    </source>
</evidence>
<dbReference type="EMBL" id="CAJFDH010000004">
    <property type="protein sequence ID" value="CAD5218966.1"/>
    <property type="molecule type" value="Genomic_DNA"/>
</dbReference>
<name>A0A811KT30_9BILA</name>
<dbReference type="PANTHER" id="PTHR21578">
    <property type="entry name" value="PROTEIN CBG03826"/>
    <property type="match status" value="1"/>
</dbReference>
<keyword evidence="1 3" id="KW-0863">Zinc-finger</keyword>